<reference evidence="2" key="2">
    <citation type="submission" date="2020-09" db="EMBL/GenBank/DDBJ databases">
        <authorList>
            <person name="Sun Q."/>
            <person name="Kim S."/>
        </authorList>
    </citation>
    <scope>NUCLEOTIDE SEQUENCE</scope>
    <source>
        <strain evidence="2">KCTC 32296</strain>
    </source>
</reference>
<accession>A0A918QAY3</accession>
<evidence type="ECO:0000256" key="1">
    <source>
        <dbReference type="SAM" id="Phobius"/>
    </source>
</evidence>
<protein>
    <submittedName>
        <fullName evidence="2">Uncharacterized protein</fullName>
    </submittedName>
</protein>
<keyword evidence="1" id="KW-1133">Transmembrane helix</keyword>
<keyword evidence="3" id="KW-1185">Reference proteome</keyword>
<dbReference type="Proteomes" id="UP000662572">
    <property type="component" value="Unassembled WGS sequence"/>
</dbReference>
<keyword evidence="1" id="KW-0812">Transmembrane</keyword>
<dbReference type="EMBL" id="BMZB01000003">
    <property type="protein sequence ID" value="GGZ38204.1"/>
    <property type="molecule type" value="Genomic_DNA"/>
</dbReference>
<feature type="transmembrane region" description="Helical" evidence="1">
    <location>
        <begin position="6"/>
        <end position="24"/>
    </location>
</feature>
<keyword evidence="1" id="KW-0472">Membrane</keyword>
<proteinExistence type="predicted"/>
<organism evidence="2 3">
    <name type="scientific">Asticcacaulis endophyticus</name>
    <dbReference type="NCBI Taxonomy" id="1395890"/>
    <lineage>
        <taxon>Bacteria</taxon>
        <taxon>Pseudomonadati</taxon>
        <taxon>Pseudomonadota</taxon>
        <taxon>Alphaproteobacteria</taxon>
        <taxon>Caulobacterales</taxon>
        <taxon>Caulobacteraceae</taxon>
        <taxon>Asticcacaulis</taxon>
    </lineage>
</organism>
<dbReference type="AlphaFoldDB" id="A0A918QAY3"/>
<evidence type="ECO:0000313" key="3">
    <source>
        <dbReference type="Proteomes" id="UP000662572"/>
    </source>
</evidence>
<evidence type="ECO:0000313" key="2">
    <source>
        <dbReference type="EMBL" id="GGZ38204.1"/>
    </source>
</evidence>
<dbReference type="RefSeq" id="WP_189487244.1">
    <property type="nucleotide sequence ID" value="NZ_BMZB01000003.1"/>
</dbReference>
<comment type="caution">
    <text evidence="2">The sequence shown here is derived from an EMBL/GenBank/DDBJ whole genome shotgun (WGS) entry which is preliminary data.</text>
</comment>
<reference evidence="2" key="1">
    <citation type="journal article" date="2014" name="Int. J. Syst. Evol. Microbiol.">
        <title>Complete genome sequence of Corynebacterium casei LMG S-19264T (=DSM 44701T), isolated from a smear-ripened cheese.</title>
        <authorList>
            <consortium name="US DOE Joint Genome Institute (JGI-PGF)"/>
            <person name="Walter F."/>
            <person name="Albersmeier A."/>
            <person name="Kalinowski J."/>
            <person name="Ruckert C."/>
        </authorList>
    </citation>
    <scope>NUCLEOTIDE SEQUENCE</scope>
    <source>
        <strain evidence="2">KCTC 32296</strain>
    </source>
</reference>
<sequence length="118" mass="13117">MNIWLAFALSFGFLAVAVYLRYLLAKAAWSYHPDGAKGYLKDILLETIVSYAPMLAIIFSVRLYIEFNPQDAGSPLVMGSIAVAVVSMLLAKRLPFVKAASQRMMKARSDRWEAAAKQ</sequence>
<name>A0A918QAY3_9CAUL</name>
<feature type="transmembrane region" description="Helical" evidence="1">
    <location>
        <begin position="44"/>
        <end position="65"/>
    </location>
</feature>
<feature type="transmembrane region" description="Helical" evidence="1">
    <location>
        <begin position="77"/>
        <end position="96"/>
    </location>
</feature>
<gene>
    <name evidence="2" type="ORF">GCM10011273_25910</name>
</gene>